<protein>
    <submittedName>
        <fullName evidence="2">Uncharacterized protein LOC108667974</fullName>
    </submittedName>
</protein>
<reference evidence="2" key="1">
    <citation type="submission" date="2025-08" db="UniProtKB">
        <authorList>
            <consortium name="RefSeq"/>
        </authorList>
    </citation>
    <scope>IDENTIFICATION</scope>
    <source>
        <tissue evidence="2">Whole organism</tissue>
    </source>
</reference>
<accession>A0A979FTA9</accession>
<proteinExistence type="predicted"/>
<evidence type="ECO:0000313" key="2">
    <source>
        <dbReference type="RefSeq" id="XP_047740419.1"/>
    </source>
</evidence>
<keyword evidence="1" id="KW-1185">Reference proteome</keyword>
<dbReference type="KEGG" id="hazt:108667974"/>
<dbReference type="Gene3D" id="2.60.120.260">
    <property type="entry name" value="Galactose-binding domain-like"/>
    <property type="match status" value="1"/>
</dbReference>
<dbReference type="RefSeq" id="XP_047740419.1">
    <property type="nucleotide sequence ID" value="XM_047884463.1"/>
</dbReference>
<name>A0A979FTA9_HYAAZ</name>
<evidence type="ECO:0000313" key="1">
    <source>
        <dbReference type="Proteomes" id="UP000694843"/>
    </source>
</evidence>
<dbReference type="AlphaFoldDB" id="A0A979FTA9"/>
<sequence length="254" mass="27609">MAVKRFDVPRTIVLMQVLTGGLGGALSFDATFERINLADVSYYEPKCPPQVLDMPPSRAGSSISCAMRCLANTGCSFFSVPGNACWLWSFPLDASYNKAVFSVPTVLSYRPRLDPSSFPTDVAIGKPVTWGSNHTIYAQAPMLTRGSWCLPNGTDCYGSLVQGNWATVDLLQSLPVTRVTLTAPAGSKIDFFYNIVVRAGNTGTKSDPKIGVTPMFATDNQVIQFKVSGSVRYVRIQNEAELKSILVCKLQAFL</sequence>
<organism evidence="1 2">
    <name type="scientific">Hyalella azteca</name>
    <name type="common">Amphipod</name>
    <dbReference type="NCBI Taxonomy" id="294128"/>
    <lineage>
        <taxon>Eukaryota</taxon>
        <taxon>Metazoa</taxon>
        <taxon>Ecdysozoa</taxon>
        <taxon>Arthropoda</taxon>
        <taxon>Crustacea</taxon>
        <taxon>Multicrustacea</taxon>
        <taxon>Malacostraca</taxon>
        <taxon>Eumalacostraca</taxon>
        <taxon>Peracarida</taxon>
        <taxon>Amphipoda</taxon>
        <taxon>Senticaudata</taxon>
        <taxon>Talitrida</taxon>
        <taxon>Talitroidea</taxon>
        <taxon>Hyalellidae</taxon>
        <taxon>Hyalella</taxon>
    </lineage>
</organism>
<dbReference type="InterPro" id="IPR008979">
    <property type="entry name" value="Galactose-bd-like_sf"/>
</dbReference>
<gene>
    <name evidence="2" type="primary">LOC108667974</name>
</gene>
<dbReference type="Proteomes" id="UP000694843">
    <property type="component" value="Unplaced"/>
</dbReference>
<dbReference type="SUPFAM" id="SSF49785">
    <property type="entry name" value="Galactose-binding domain-like"/>
    <property type="match status" value="1"/>
</dbReference>
<dbReference type="GeneID" id="108667974"/>